<dbReference type="EMBL" id="JARJCW010000018">
    <property type="protein sequence ID" value="KAJ7215082.1"/>
    <property type="molecule type" value="Genomic_DNA"/>
</dbReference>
<evidence type="ECO:0000256" key="1">
    <source>
        <dbReference type="SAM" id="MobiDB-lite"/>
    </source>
</evidence>
<name>A0AAD6YEG8_9AGAR</name>
<protein>
    <submittedName>
        <fullName evidence="2">Uncharacterized protein</fullName>
    </submittedName>
</protein>
<dbReference type="Proteomes" id="UP001219525">
    <property type="component" value="Unassembled WGS sequence"/>
</dbReference>
<proteinExistence type="predicted"/>
<accession>A0AAD6YEG8</accession>
<evidence type="ECO:0000313" key="2">
    <source>
        <dbReference type="EMBL" id="KAJ7215082.1"/>
    </source>
</evidence>
<gene>
    <name evidence="2" type="ORF">GGX14DRAFT_392337</name>
</gene>
<comment type="caution">
    <text evidence="2">The sequence shown here is derived from an EMBL/GenBank/DDBJ whole genome shotgun (WGS) entry which is preliminary data.</text>
</comment>
<dbReference type="AlphaFoldDB" id="A0AAD6YEG8"/>
<reference evidence="2" key="1">
    <citation type="submission" date="2023-03" db="EMBL/GenBank/DDBJ databases">
        <title>Massive genome expansion in bonnet fungi (Mycena s.s.) driven by repeated elements and novel gene families across ecological guilds.</title>
        <authorList>
            <consortium name="Lawrence Berkeley National Laboratory"/>
            <person name="Harder C.B."/>
            <person name="Miyauchi S."/>
            <person name="Viragh M."/>
            <person name="Kuo A."/>
            <person name="Thoen E."/>
            <person name="Andreopoulos B."/>
            <person name="Lu D."/>
            <person name="Skrede I."/>
            <person name="Drula E."/>
            <person name="Henrissat B."/>
            <person name="Morin E."/>
            <person name="Kohler A."/>
            <person name="Barry K."/>
            <person name="LaButti K."/>
            <person name="Morin E."/>
            <person name="Salamov A."/>
            <person name="Lipzen A."/>
            <person name="Mereny Z."/>
            <person name="Hegedus B."/>
            <person name="Baldrian P."/>
            <person name="Stursova M."/>
            <person name="Weitz H."/>
            <person name="Taylor A."/>
            <person name="Grigoriev I.V."/>
            <person name="Nagy L.G."/>
            <person name="Martin F."/>
            <person name="Kauserud H."/>
        </authorList>
    </citation>
    <scope>NUCLEOTIDE SEQUENCE</scope>
    <source>
        <strain evidence="2">9144</strain>
    </source>
</reference>
<feature type="region of interest" description="Disordered" evidence="1">
    <location>
        <begin position="64"/>
        <end position="102"/>
    </location>
</feature>
<keyword evidence="3" id="KW-1185">Reference proteome</keyword>
<evidence type="ECO:0000313" key="3">
    <source>
        <dbReference type="Proteomes" id="UP001219525"/>
    </source>
</evidence>
<sequence>MDMPRMFYGTRVSPHVSTTVIGHRRHIPTTQKALYAPKALDPISTLIYSPQGMPGQWAAQGAAKRVPTAPKIAGTPQGMPDSGLPRMQQNDPRSPPKSRKRAVQAQKYPWILPYGHDHLAWLYPICGYVTTLAPLLGHTFKCWLEVAAIECGWKSRLKWWNGSGWESRLKWWYWFKCEVGDHETKPQSGGKIETSVDFTSMISPQETARLFGPLNRPDYNTNLRHHAILRKSIELYSPEHLEAIFHHPVKLRVKTGSISAERQMGKIYTHYAQNDCLISHETPIPDAEAQEELRAYCVGYDAYFMKKGNTYRIRNVHAKPAAQAAEQRWHDFMV</sequence>
<organism evidence="2 3">
    <name type="scientific">Mycena pura</name>
    <dbReference type="NCBI Taxonomy" id="153505"/>
    <lineage>
        <taxon>Eukaryota</taxon>
        <taxon>Fungi</taxon>
        <taxon>Dikarya</taxon>
        <taxon>Basidiomycota</taxon>
        <taxon>Agaricomycotina</taxon>
        <taxon>Agaricomycetes</taxon>
        <taxon>Agaricomycetidae</taxon>
        <taxon>Agaricales</taxon>
        <taxon>Marasmiineae</taxon>
        <taxon>Mycenaceae</taxon>
        <taxon>Mycena</taxon>
    </lineage>
</organism>